<feature type="domain" description="AB hydrolase-1" evidence="1">
    <location>
        <begin position="25"/>
        <end position="269"/>
    </location>
</feature>
<organism evidence="2 4">
    <name type="scientific">Mycolicibacterium conceptionense</name>
    <dbReference type="NCBI Taxonomy" id="451644"/>
    <lineage>
        <taxon>Bacteria</taxon>
        <taxon>Bacillati</taxon>
        <taxon>Actinomycetota</taxon>
        <taxon>Actinomycetes</taxon>
        <taxon>Mycobacteriales</taxon>
        <taxon>Mycobacteriaceae</taxon>
        <taxon>Mycolicibacterium</taxon>
    </lineage>
</organism>
<reference evidence="2 4" key="1">
    <citation type="submission" date="2015-03" db="EMBL/GenBank/DDBJ databases">
        <authorList>
            <person name="Murphy D."/>
        </authorList>
    </citation>
    <scope>NUCLEOTIDE SEQUENCE [LARGE SCALE GENOMIC DNA]</scope>
    <source>
        <strain evidence="2 4">D16</strain>
    </source>
</reference>
<dbReference type="InterPro" id="IPR029058">
    <property type="entry name" value="AB_hydrolase_fold"/>
</dbReference>
<evidence type="ECO:0000313" key="2">
    <source>
        <dbReference type="EMBL" id="CQD23220.1"/>
    </source>
</evidence>
<protein>
    <submittedName>
        <fullName evidence="2 3">Hydrolase</fullName>
    </submittedName>
</protein>
<dbReference type="GeneID" id="44299812"/>
<dbReference type="Proteomes" id="UP000182227">
    <property type="component" value="Unassembled WGS sequence"/>
</dbReference>
<keyword evidence="2" id="KW-0378">Hydrolase</keyword>
<evidence type="ECO:0000313" key="5">
    <source>
        <dbReference type="Proteomes" id="UP000193811"/>
    </source>
</evidence>
<dbReference type="Proteomes" id="UP000193811">
    <property type="component" value="Unassembled WGS sequence"/>
</dbReference>
<accession>A0A0U1DUS1</accession>
<dbReference type="PRINTS" id="PR00412">
    <property type="entry name" value="EPOXHYDRLASE"/>
</dbReference>
<dbReference type="PANTHER" id="PTHR42977:SF1">
    <property type="entry name" value="BLR6576 PROTEIN"/>
    <property type="match status" value="1"/>
</dbReference>
<dbReference type="EMBL" id="LQOP01000035">
    <property type="protein sequence ID" value="ORV20351.1"/>
    <property type="molecule type" value="Genomic_DNA"/>
</dbReference>
<dbReference type="InterPro" id="IPR000073">
    <property type="entry name" value="AB_hydrolase_1"/>
</dbReference>
<dbReference type="SUPFAM" id="SSF53474">
    <property type="entry name" value="alpha/beta-Hydrolases"/>
    <property type="match status" value="1"/>
</dbReference>
<evidence type="ECO:0000313" key="3">
    <source>
        <dbReference type="EMBL" id="ORV20351.1"/>
    </source>
</evidence>
<dbReference type="InterPro" id="IPR000639">
    <property type="entry name" value="Epox_hydrolase-like"/>
</dbReference>
<gene>
    <name evidence="3" type="ORF">AWB98_28060</name>
    <name evidence="2" type="ORF">BN970_05689</name>
</gene>
<dbReference type="RefSeq" id="WP_076213373.1">
    <property type="nucleotide sequence ID" value="NZ_JACKVA010000006.1"/>
</dbReference>
<dbReference type="PANTHER" id="PTHR42977">
    <property type="entry name" value="HYDROLASE-RELATED"/>
    <property type="match status" value="1"/>
</dbReference>
<reference evidence="3 5" key="2">
    <citation type="submission" date="2016-01" db="EMBL/GenBank/DDBJ databases">
        <title>The new phylogeny of the genus Mycobacterium.</title>
        <authorList>
            <person name="Tarcisio F."/>
            <person name="Conor M."/>
            <person name="Antonella G."/>
            <person name="Elisabetta G."/>
            <person name="Giulia F.S."/>
            <person name="Sara T."/>
            <person name="Anna F."/>
            <person name="Clotilde B."/>
            <person name="Roberto B."/>
            <person name="Veronica D.S."/>
            <person name="Fabio R."/>
            <person name="Monica P."/>
            <person name="Olivier J."/>
            <person name="Enrico T."/>
            <person name="Nicola S."/>
        </authorList>
    </citation>
    <scope>NUCLEOTIDE SEQUENCE [LARGE SCALE GENOMIC DNA]</scope>
    <source>
        <strain evidence="3 5">CCUG 50187</strain>
    </source>
</reference>
<evidence type="ECO:0000313" key="4">
    <source>
        <dbReference type="Proteomes" id="UP000182227"/>
    </source>
</evidence>
<dbReference type="GO" id="GO:0004301">
    <property type="term" value="F:epoxide hydrolase activity"/>
    <property type="evidence" value="ECO:0007669"/>
    <property type="project" value="TreeGrafter"/>
</dbReference>
<name>A0A0U1DUS1_9MYCO</name>
<dbReference type="InterPro" id="IPR051340">
    <property type="entry name" value="Haloalkane_dehalogenase"/>
</dbReference>
<keyword evidence="5" id="KW-1185">Reference proteome</keyword>
<proteinExistence type="predicted"/>
<dbReference type="Pfam" id="PF00561">
    <property type="entry name" value="Abhydrolase_1"/>
    <property type="match status" value="1"/>
</dbReference>
<dbReference type="AlphaFoldDB" id="A0A0U1DUS1"/>
<dbReference type="Gene3D" id="3.40.50.1820">
    <property type="entry name" value="alpha/beta hydrolase"/>
    <property type="match status" value="1"/>
</dbReference>
<sequence length="289" mass="32494">MPHYRSITVNGQDIFYREAGDPNLPTLLLLHGFPTSSHMFRDLIPLLSDRYHVVAPDHLGFGYSSMPSTKEFIYTFAALAELTEAFTDALGLTRFAVYVQDYGAPIAWRLALRRPDSITAVITQNGNAYTAGLIDDFWRAVLEYAQDPTPEHEVPVRAALNVDSTKWQYLHGVADPTLVSPDAWRHAQDRLDRPGNDDIQLTLFRDYPTNIALYPQVHAWLRDYGIPVLAVWGENDPIFGPDGARGFAADTADCEVHLLPTGHFALETHHEVIAGLIGTFLDERKHRWS</sequence>
<evidence type="ECO:0000259" key="1">
    <source>
        <dbReference type="Pfam" id="PF00561"/>
    </source>
</evidence>
<dbReference type="EMBL" id="CTEF01000005">
    <property type="protein sequence ID" value="CQD23220.1"/>
    <property type="molecule type" value="Genomic_DNA"/>
</dbReference>